<feature type="domain" description="DNA/pantothenate metabolism flavoprotein C-terminal" evidence="1">
    <location>
        <begin position="3"/>
        <end position="52"/>
    </location>
</feature>
<dbReference type="AlphaFoldDB" id="A0A518B588"/>
<dbReference type="KEGG" id="knv:Pan216_29910"/>
<reference evidence="2 3" key="1">
    <citation type="submission" date="2019-02" db="EMBL/GenBank/DDBJ databases">
        <title>Deep-cultivation of Planctomycetes and their phenomic and genomic characterization uncovers novel biology.</title>
        <authorList>
            <person name="Wiegand S."/>
            <person name="Jogler M."/>
            <person name="Boedeker C."/>
            <person name="Pinto D."/>
            <person name="Vollmers J."/>
            <person name="Rivas-Marin E."/>
            <person name="Kohn T."/>
            <person name="Peeters S.H."/>
            <person name="Heuer A."/>
            <person name="Rast P."/>
            <person name="Oberbeckmann S."/>
            <person name="Bunk B."/>
            <person name="Jeske O."/>
            <person name="Meyerdierks A."/>
            <person name="Storesund J.E."/>
            <person name="Kallscheuer N."/>
            <person name="Luecker S."/>
            <person name="Lage O.M."/>
            <person name="Pohl T."/>
            <person name="Merkel B.J."/>
            <person name="Hornburger P."/>
            <person name="Mueller R.-W."/>
            <person name="Bruemmer F."/>
            <person name="Labrenz M."/>
            <person name="Spormann A.M."/>
            <person name="Op den Camp H."/>
            <person name="Overmann J."/>
            <person name="Amann R."/>
            <person name="Jetten M.S.M."/>
            <person name="Mascher T."/>
            <person name="Medema M.H."/>
            <person name="Devos D.P."/>
            <person name="Kaster A.-K."/>
            <person name="Ovreas L."/>
            <person name="Rohde M."/>
            <person name="Galperin M.Y."/>
            <person name="Jogler C."/>
        </authorList>
    </citation>
    <scope>NUCLEOTIDE SEQUENCE [LARGE SCALE GENOMIC DNA]</scope>
    <source>
        <strain evidence="2 3">Pan216</strain>
    </source>
</reference>
<dbReference type="Proteomes" id="UP000317093">
    <property type="component" value="Chromosome"/>
</dbReference>
<keyword evidence="3" id="KW-1185">Reference proteome</keyword>
<dbReference type="InterPro" id="IPR007085">
    <property type="entry name" value="DNA/pantothenate-metab_flavo_C"/>
</dbReference>
<proteinExistence type="predicted"/>
<dbReference type="GO" id="GO:0015937">
    <property type="term" value="P:coenzyme A biosynthetic process"/>
    <property type="evidence" value="ECO:0007669"/>
    <property type="project" value="UniProtKB-ARBA"/>
</dbReference>
<dbReference type="RefSeq" id="WP_145258642.1">
    <property type="nucleotide sequence ID" value="NZ_CP036279.1"/>
</dbReference>
<feature type="domain" description="DNA/pantothenate metabolism flavoprotein C-terminal" evidence="1">
    <location>
        <begin position="109"/>
        <end position="234"/>
    </location>
</feature>
<name>A0A518B588_9BACT</name>
<sequence>MMRVLVTAGGTRARVDDVRWIGNSSTGRFGARIVRELLGRGAKVVHLASPQAEMPLARTIDFAGAWEDELGQCREASSRWAEWATRYREERFDTPDDYGERLRELLRREAFDMVVLAAAVSDYAPMPTTGKISSREDELTLRLRRVPKFIAQARDWAPKAYLVGFKLLSGVAEEHLVDVARDAGRANRVDVTVANDWRLLQSGCHTIHLVRDGEATETFSERTVDIADRLVDRLWCWAEEKRRG</sequence>
<organism evidence="2 3">
    <name type="scientific">Kolteria novifilia</name>
    <dbReference type="NCBI Taxonomy" id="2527975"/>
    <lineage>
        <taxon>Bacteria</taxon>
        <taxon>Pseudomonadati</taxon>
        <taxon>Planctomycetota</taxon>
        <taxon>Planctomycetia</taxon>
        <taxon>Kolteriales</taxon>
        <taxon>Kolteriaceae</taxon>
        <taxon>Kolteria</taxon>
    </lineage>
</organism>
<dbReference type="InterPro" id="IPR035929">
    <property type="entry name" value="CoaB-like_sf"/>
</dbReference>
<dbReference type="Pfam" id="PF04127">
    <property type="entry name" value="DFP"/>
    <property type="match status" value="2"/>
</dbReference>
<keyword evidence="2" id="KW-0436">Ligase</keyword>
<evidence type="ECO:0000313" key="2">
    <source>
        <dbReference type="EMBL" id="QDU62125.1"/>
    </source>
</evidence>
<dbReference type="OrthoDB" id="9802554at2"/>
<dbReference type="GO" id="GO:0016874">
    <property type="term" value="F:ligase activity"/>
    <property type="evidence" value="ECO:0007669"/>
    <property type="project" value="UniProtKB-KW"/>
</dbReference>
<dbReference type="EMBL" id="CP036279">
    <property type="protein sequence ID" value="QDU62125.1"/>
    <property type="molecule type" value="Genomic_DNA"/>
</dbReference>
<evidence type="ECO:0000259" key="1">
    <source>
        <dbReference type="Pfam" id="PF04127"/>
    </source>
</evidence>
<dbReference type="SUPFAM" id="SSF102645">
    <property type="entry name" value="CoaB-like"/>
    <property type="match status" value="1"/>
</dbReference>
<gene>
    <name evidence="2" type="ORF">Pan216_29910</name>
</gene>
<evidence type="ECO:0000313" key="3">
    <source>
        <dbReference type="Proteomes" id="UP000317093"/>
    </source>
</evidence>
<dbReference type="Gene3D" id="3.40.50.10300">
    <property type="entry name" value="CoaB-like"/>
    <property type="match status" value="1"/>
</dbReference>
<protein>
    <submittedName>
        <fullName evidence="2">Phosphopantothenate--cysteine ligase</fullName>
    </submittedName>
</protein>
<accession>A0A518B588</accession>